<dbReference type="Pfam" id="PF12947">
    <property type="entry name" value="EGF_3"/>
    <property type="match status" value="1"/>
</dbReference>
<dbReference type="GO" id="GO:0005509">
    <property type="term" value="F:calcium ion binding"/>
    <property type="evidence" value="ECO:0007669"/>
    <property type="project" value="InterPro"/>
</dbReference>
<evidence type="ECO:0000256" key="8">
    <source>
        <dbReference type="ARBA" id="ARBA00023136"/>
    </source>
</evidence>
<keyword evidence="9" id="KW-1015">Disulfide bond</keyword>
<dbReference type="FunFam" id="2.10.25.10:FF:000202">
    <property type="entry name" value="Multiple epidermal growth factor-like domains 8"/>
    <property type="match status" value="1"/>
</dbReference>
<keyword evidence="2 11" id="KW-0245">EGF-like domain</keyword>
<dbReference type="GO" id="GO:0016020">
    <property type="term" value="C:membrane"/>
    <property type="evidence" value="ECO:0007669"/>
    <property type="project" value="UniProtKB-SubCell"/>
</dbReference>
<organism evidence="14 15">
    <name type="scientific">Branchiostoma floridae</name>
    <name type="common">Florida lancelet</name>
    <name type="synonym">Amphioxus</name>
    <dbReference type="NCBI Taxonomy" id="7739"/>
    <lineage>
        <taxon>Eukaryota</taxon>
        <taxon>Metazoa</taxon>
        <taxon>Chordata</taxon>
        <taxon>Cephalochordata</taxon>
        <taxon>Leptocardii</taxon>
        <taxon>Amphioxiformes</taxon>
        <taxon>Branchiostomatidae</taxon>
        <taxon>Branchiostoma</taxon>
    </lineage>
</organism>
<dbReference type="GO" id="GO:0005576">
    <property type="term" value="C:extracellular region"/>
    <property type="evidence" value="ECO:0000318"/>
    <property type="project" value="GO_Central"/>
</dbReference>
<dbReference type="PROSITE" id="PS00010">
    <property type="entry name" value="ASX_HYDROXYL"/>
    <property type="match status" value="2"/>
</dbReference>
<dbReference type="GO" id="GO:0005201">
    <property type="term" value="F:extracellular matrix structural constituent"/>
    <property type="evidence" value="ECO:0000318"/>
    <property type="project" value="GO_Central"/>
</dbReference>
<name>A0A9J7M8F5_BRAFL</name>
<feature type="domain" description="EGF-like" evidence="13">
    <location>
        <begin position="25"/>
        <end position="73"/>
    </location>
</feature>
<dbReference type="GO" id="GO:0048513">
    <property type="term" value="P:animal organ development"/>
    <property type="evidence" value="ECO:0007669"/>
    <property type="project" value="UniProtKB-ARBA"/>
</dbReference>
<evidence type="ECO:0000256" key="3">
    <source>
        <dbReference type="ARBA" id="ARBA00022692"/>
    </source>
</evidence>
<dbReference type="SMART" id="SM00181">
    <property type="entry name" value="EGF"/>
    <property type="match status" value="3"/>
</dbReference>
<dbReference type="Gene3D" id="2.10.25.10">
    <property type="entry name" value="Laminin"/>
    <property type="match status" value="4"/>
</dbReference>
<keyword evidence="10" id="KW-0325">Glycoprotein</keyword>
<dbReference type="KEGG" id="bfo:118430066"/>
<dbReference type="GO" id="GO:0048731">
    <property type="term" value="P:system development"/>
    <property type="evidence" value="ECO:0007669"/>
    <property type="project" value="UniProtKB-ARBA"/>
</dbReference>
<evidence type="ECO:0000256" key="12">
    <source>
        <dbReference type="SAM" id="SignalP"/>
    </source>
</evidence>
<dbReference type="PROSITE" id="PS01186">
    <property type="entry name" value="EGF_2"/>
    <property type="match status" value="3"/>
</dbReference>
<reference evidence="15" key="2">
    <citation type="submission" date="2025-08" db="UniProtKB">
        <authorList>
            <consortium name="RefSeq"/>
        </authorList>
    </citation>
    <scope>IDENTIFICATION</scope>
    <source>
        <strain evidence="15">S238N-H82</strain>
        <tissue evidence="15">Testes</tissue>
    </source>
</reference>
<keyword evidence="6" id="KW-0106">Calcium</keyword>
<dbReference type="OMA" id="YVGEPPN"/>
<dbReference type="FunFam" id="2.10.25.10:FF:000038">
    <property type="entry name" value="Fibrillin 2"/>
    <property type="match status" value="1"/>
</dbReference>
<feature type="domain" description="EGF-like" evidence="13">
    <location>
        <begin position="340"/>
        <end position="381"/>
    </location>
</feature>
<dbReference type="InterPro" id="IPR018097">
    <property type="entry name" value="EGF_Ca-bd_CS"/>
</dbReference>
<evidence type="ECO:0000256" key="7">
    <source>
        <dbReference type="ARBA" id="ARBA00022989"/>
    </source>
</evidence>
<dbReference type="InterPro" id="IPR000152">
    <property type="entry name" value="EGF-type_Asp/Asn_hydroxyl_site"/>
</dbReference>
<keyword evidence="7" id="KW-1133">Transmembrane helix</keyword>
<dbReference type="AlphaFoldDB" id="A0A9J7M8F5"/>
<keyword evidence="3" id="KW-0812">Transmembrane</keyword>
<evidence type="ECO:0000256" key="9">
    <source>
        <dbReference type="ARBA" id="ARBA00023157"/>
    </source>
</evidence>
<accession>A0A9J7M8F5</accession>
<evidence type="ECO:0000256" key="10">
    <source>
        <dbReference type="ARBA" id="ARBA00023180"/>
    </source>
</evidence>
<evidence type="ECO:0000313" key="14">
    <source>
        <dbReference type="Proteomes" id="UP000001554"/>
    </source>
</evidence>
<dbReference type="SMART" id="SM00179">
    <property type="entry name" value="EGF_CA"/>
    <property type="match status" value="2"/>
</dbReference>
<keyword evidence="8" id="KW-0472">Membrane</keyword>
<evidence type="ECO:0000256" key="11">
    <source>
        <dbReference type="PROSITE-ProRule" id="PRU00076"/>
    </source>
</evidence>
<comment type="caution">
    <text evidence="11">Lacks conserved residue(s) required for the propagation of feature annotation.</text>
</comment>
<keyword evidence="14" id="KW-1185">Reference proteome</keyword>
<dbReference type="InterPro" id="IPR009030">
    <property type="entry name" value="Growth_fac_rcpt_cys_sf"/>
</dbReference>
<reference evidence="14" key="1">
    <citation type="journal article" date="2020" name="Nat. Ecol. Evol.">
        <title>Deeply conserved synteny resolves early events in vertebrate evolution.</title>
        <authorList>
            <person name="Simakov O."/>
            <person name="Marletaz F."/>
            <person name="Yue J.X."/>
            <person name="O'Connell B."/>
            <person name="Jenkins J."/>
            <person name="Brandt A."/>
            <person name="Calef R."/>
            <person name="Tung C.H."/>
            <person name="Huang T.K."/>
            <person name="Schmutz J."/>
            <person name="Satoh N."/>
            <person name="Yu J.K."/>
            <person name="Putnam N.H."/>
            <person name="Green R.E."/>
            <person name="Rokhsar D.S."/>
        </authorList>
    </citation>
    <scope>NUCLEOTIDE SEQUENCE [LARGE SCALE GENOMIC DNA]</scope>
    <source>
        <strain evidence="14">S238N-H82</strain>
    </source>
</reference>
<dbReference type="InterPro" id="IPR000742">
    <property type="entry name" value="EGF"/>
</dbReference>
<feature type="domain" description="EGF-like" evidence="13">
    <location>
        <begin position="382"/>
        <end position="425"/>
    </location>
</feature>
<feature type="signal peptide" evidence="12">
    <location>
        <begin position="1"/>
        <end position="19"/>
    </location>
</feature>
<evidence type="ECO:0000256" key="1">
    <source>
        <dbReference type="ARBA" id="ARBA00004479"/>
    </source>
</evidence>
<dbReference type="InterPro" id="IPR001881">
    <property type="entry name" value="EGF-like_Ca-bd_dom"/>
</dbReference>
<dbReference type="PANTHER" id="PTHR24039:SF58">
    <property type="entry name" value="EGF-LIKE DOMAIN-CONTAINING PROTEIN"/>
    <property type="match status" value="1"/>
</dbReference>
<dbReference type="PROSITE" id="PS01187">
    <property type="entry name" value="EGF_CA"/>
    <property type="match status" value="1"/>
</dbReference>
<evidence type="ECO:0000256" key="6">
    <source>
        <dbReference type="ARBA" id="ARBA00022837"/>
    </source>
</evidence>
<evidence type="ECO:0000256" key="5">
    <source>
        <dbReference type="ARBA" id="ARBA00022737"/>
    </source>
</evidence>
<evidence type="ECO:0000256" key="4">
    <source>
        <dbReference type="ARBA" id="ARBA00022729"/>
    </source>
</evidence>
<dbReference type="Pfam" id="PF07645">
    <property type="entry name" value="EGF_CA"/>
    <property type="match status" value="1"/>
</dbReference>
<dbReference type="RefSeq" id="XP_035696667.1">
    <property type="nucleotide sequence ID" value="XM_035840774.1"/>
</dbReference>
<proteinExistence type="predicted"/>
<evidence type="ECO:0000259" key="13">
    <source>
        <dbReference type="PROSITE" id="PS50026"/>
    </source>
</evidence>
<dbReference type="OrthoDB" id="446173at2759"/>
<dbReference type="Proteomes" id="UP000001554">
    <property type="component" value="Chromosome 14"/>
</dbReference>
<dbReference type="SUPFAM" id="SSF57184">
    <property type="entry name" value="Growth factor receptor domain"/>
    <property type="match status" value="1"/>
</dbReference>
<gene>
    <name evidence="15" type="primary">LOC118430066</name>
</gene>
<dbReference type="CDD" id="cd00054">
    <property type="entry name" value="EGF_CA"/>
    <property type="match status" value="2"/>
</dbReference>
<evidence type="ECO:0000313" key="15">
    <source>
        <dbReference type="RefSeq" id="XP_035696667.1"/>
    </source>
</evidence>
<dbReference type="InterPro" id="IPR049883">
    <property type="entry name" value="NOTCH1_EGF-like"/>
</dbReference>
<dbReference type="GeneID" id="118430066"/>
<protein>
    <submittedName>
        <fullName evidence="15">Uncharacterized protein LOC118430066</fullName>
    </submittedName>
</protein>
<keyword evidence="4 12" id="KW-0732">Signal</keyword>
<evidence type="ECO:0000256" key="2">
    <source>
        <dbReference type="ARBA" id="ARBA00022536"/>
    </source>
</evidence>
<comment type="subcellular location">
    <subcellularLocation>
        <location evidence="1">Membrane</location>
        <topology evidence="1">Single-pass type I membrane protein</topology>
    </subcellularLocation>
</comment>
<dbReference type="PANTHER" id="PTHR24039">
    <property type="entry name" value="FIBRILLIN-RELATED"/>
    <property type="match status" value="1"/>
</dbReference>
<feature type="chain" id="PRO_5039950408" evidence="12">
    <location>
        <begin position="20"/>
        <end position="428"/>
    </location>
</feature>
<dbReference type="InterPro" id="IPR024731">
    <property type="entry name" value="NELL2-like_EGF"/>
</dbReference>
<dbReference type="PROSITE" id="PS50026">
    <property type="entry name" value="EGF_3"/>
    <property type="match status" value="3"/>
</dbReference>
<sequence length="428" mass="47406">MHVLTLAYITFFSVGLSVGLKNDPDAQRCLAVGLECHESAVCARDPVYPPGTEQAYYCRCLPGWQGDGINNCEVPPIVLAVAHPSRCNETGAQSCFMNKLPGQEVQFQVKSPGAPNVPIQWFKFYVGEPPNFNSYRKLLKPPQKEEPEDRPIPEGGTLTIPHIEEDDFYENLYWAEVQPTEQSTLGTSPVVAFDLAEDERLNPSPTRVYFGLETNLIVVGAFLPGDSMIIKLQNYIPKPHKLHHVRWKKEGNLTAFTRQHEQLLETTGPTLSLSHMKEKDFGVYRAEMFGRKEGVPGMELIATRRFHVKKDISKTCNGTRSAGHCRCNPGFLGNGEHCADIDECSAELADCLPNASCRNTEGSYQCECPTGYRGDGRTSCEDIDECAEEDEDVTSCHDDAECANTLGSFLCECKAGYMGDGKDCLGEE</sequence>
<keyword evidence="5" id="KW-0677">Repeat</keyword>